<protein>
    <submittedName>
        <fullName evidence="12">TonB family protein</fullName>
    </submittedName>
</protein>
<dbReference type="PROSITE" id="PS52015">
    <property type="entry name" value="TONB_CTD"/>
    <property type="match status" value="1"/>
</dbReference>
<dbReference type="SUPFAM" id="SSF82185">
    <property type="entry name" value="Histone H3 K4-specific methyltransferase SET7/9 N-terminal domain"/>
    <property type="match status" value="1"/>
</dbReference>
<evidence type="ECO:0000256" key="2">
    <source>
        <dbReference type="ARBA" id="ARBA00006555"/>
    </source>
</evidence>
<evidence type="ECO:0000256" key="4">
    <source>
        <dbReference type="ARBA" id="ARBA00022475"/>
    </source>
</evidence>
<evidence type="ECO:0000256" key="9">
    <source>
        <dbReference type="ARBA" id="ARBA00023136"/>
    </source>
</evidence>
<evidence type="ECO:0000256" key="6">
    <source>
        <dbReference type="ARBA" id="ARBA00022692"/>
    </source>
</evidence>
<dbReference type="Proteomes" id="UP001517367">
    <property type="component" value="Unassembled WGS sequence"/>
</dbReference>
<dbReference type="NCBIfam" id="TIGR01352">
    <property type="entry name" value="tonB_Cterm"/>
    <property type="match status" value="1"/>
</dbReference>
<dbReference type="EMBL" id="SRMP02000012">
    <property type="protein sequence ID" value="MFN0291422.1"/>
    <property type="molecule type" value="Genomic_DNA"/>
</dbReference>
<keyword evidence="4" id="KW-1003">Cell membrane</keyword>
<keyword evidence="3" id="KW-0813">Transport</keyword>
<sequence length="292" mass="33228">MKKLTLIAFLAIANTGFAQISAQQDTTLIYNSPMYTKDPVRSKWRPVIKKSGEFYQVSFYDKKDILQEVISFEDKELTIRKGAYTSYQKSKLKEKGSYEKGHKEGEWITYTSDGETPKKIENFNYGKLNGNYVAYWNGNKEEGSYINGKKTGNWKFTYKDGKTAGEEVYDQAGKKAEGKYYDSNGNPIKYEDLFGPASYEGGLKEFYKYLASEIKYPTQSAKQKIQGTVKLSFIVKKNGTIEDVEIVAAPNNELATEAIRVLELSEGWLPGKMFGEVVNTKYNIPIKFSLNR</sequence>
<keyword evidence="7" id="KW-0653">Protein transport</keyword>
<comment type="similarity">
    <text evidence="2">Belongs to the TonB family.</text>
</comment>
<feature type="chain" id="PRO_5046167388" evidence="10">
    <location>
        <begin position="19"/>
        <end position="292"/>
    </location>
</feature>
<evidence type="ECO:0000313" key="12">
    <source>
        <dbReference type="EMBL" id="MFN0291422.1"/>
    </source>
</evidence>
<feature type="domain" description="TonB C-terminal" evidence="11">
    <location>
        <begin position="201"/>
        <end position="292"/>
    </location>
</feature>
<gene>
    <name evidence="12" type="ORF">E5L68_008455</name>
</gene>
<comment type="caution">
    <text evidence="12">The sequence shown here is derived from an EMBL/GenBank/DDBJ whole genome shotgun (WGS) entry which is preliminary data.</text>
</comment>
<dbReference type="InterPro" id="IPR051045">
    <property type="entry name" value="TonB-dependent_transducer"/>
</dbReference>
<evidence type="ECO:0000256" key="5">
    <source>
        <dbReference type="ARBA" id="ARBA00022519"/>
    </source>
</evidence>
<keyword evidence="9" id="KW-0472">Membrane</keyword>
<keyword evidence="5" id="KW-0997">Cell inner membrane</keyword>
<evidence type="ECO:0000256" key="10">
    <source>
        <dbReference type="SAM" id="SignalP"/>
    </source>
</evidence>
<keyword evidence="8" id="KW-1133">Transmembrane helix</keyword>
<accession>A0ABW9JGA6</accession>
<dbReference type="InterPro" id="IPR006260">
    <property type="entry name" value="TonB/TolA_C"/>
</dbReference>
<comment type="subcellular location">
    <subcellularLocation>
        <location evidence="1">Cell inner membrane</location>
        <topology evidence="1">Single-pass membrane protein</topology>
        <orientation evidence="1">Periplasmic side</orientation>
    </subcellularLocation>
</comment>
<dbReference type="SUPFAM" id="SSF74653">
    <property type="entry name" value="TolA/TonB C-terminal domain"/>
    <property type="match status" value="1"/>
</dbReference>
<feature type="signal peptide" evidence="10">
    <location>
        <begin position="1"/>
        <end position="18"/>
    </location>
</feature>
<reference evidence="12 13" key="1">
    <citation type="submission" date="2024-12" db="EMBL/GenBank/DDBJ databases">
        <authorList>
            <person name="Hu S."/>
        </authorList>
    </citation>
    <scope>NUCLEOTIDE SEQUENCE [LARGE SCALE GENOMIC DNA]</scope>
    <source>
        <strain evidence="12 13">P-25</strain>
    </source>
</reference>
<evidence type="ECO:0000256" key="1">
    <source>
        <dbReference type="ARBA" id="ARBA00004383"/>
    </source>
</evidence>
<dbReference type="PANTHER" id="PTHR33446:SF2">
    <property type="entry name" value="PROTEIN TONB"/>
    <property type="match status" value="1"/>
</dbReference>
<name>A0ABW9JGA6_9SPHI</name>
<dbReference type="Pfam" id="PF03544">
    <property type="entry name" value="TonB_C"/>
    <property type="match status" value="1"/>
</dbReference>
<evidence type="ECO:0000256" key="3">
    <source>
        <dbReference type="ARBA" id="ARBA00022448"/>
    </source>
</evidence>
<proteinExistence type="inferred from homology"/>
<dbReference type="InterPro" id="IPR037682">
    <property type="entry name" value="TonB_C"/>
</dbReference>
<dbReference type="Gene3D" id="3.30.1150.10">
    <property type="match status" value="1"/>
</dbReference>
<evidence type="ECO:0000259" key="11">
    <source>
        <dbReference type="PROSITE" id="PS52015"/>
    </source>
</evidence>
<organism evidence="12 13">
    <name type="scientific">Pedobacter helvus</name>
    <dbReference type="NCBI Taxonomy" id="2563444"/>
    <lineage>
        <taxon>Bacteria</taxon>
        <taxon>Pseudomonadati</taxon>
        <taxon>Bacteroidota</taxon>
        <taxon>Sphingobacteriia</taxon>
        <taxon>Sphingobacteriales</taxon>
        <taxon>Sphingobacteriaceae</taxon>
        <taxon>Pedobacter</taxon>
    </lineage>
</organism>
<keyword evidence="10" id="KW-0732">Signal</keyword>
<keyword evidence="13" id="KW-1185">Reference proteome</keyword>
<keyword evidence="6" id="KW-0812">Transmembrane</keyword>
<evidence type="ECO:0000313" key="13">
    <source>
        <dbReference type="Proteomes" id="UP001517367"/>
    </source>
</evidence>
<evidence type="ECO:0000256" key="8">
    <source>
        <dbReference type="ARBA" id="ARBA00022989"/>
    </source>
</evidence>
<dbReference type="PANTHER" id="PTHR33446">
    <property type="entry name" value="PROTEIN TONB-RELATED"/>
    <property type="match status" value="1"/>
</dbReference>
<dbReference type="RefSeq" id="WP_138728029.1">
    <property type="nucleotide sequence ID" value="NZ_SRMP02000012.1"/>
</dbReference>
<dbReference type="Gene3D" id="3.90.930.1">
    <property type="match status" value="1"/>
</dbReference>
<evidence type="ECO:0000256" key="7">
    <source>
        <dbReference type="ARBA" id="ARBA00022927"/>
    </source>
</evidence>